<keyword evidence="3" id="KW-0949">S-adenosyl-L-methionine</keyword>
<dbReference type="InterPro" id="IPR046341">
    <property type="entry name" value="SET_dom_sf"/>
</dbReference>
<dbReference type="Pfam" id="PF00856">
    <property type="entry name" value="SET"/>
    <property type="match status" value="1"/>
</dbReference>
<dbReference type="PROSITE" id="PS50868">
    <property type="entry name" value="POST_SET"/>
    <property type="match status" value="1"/>
</dbReference>
<dbReference type="SMART" id="SM00317">
    <property type="entry name" value="SET"/>
    <property type="match status" value="1"/>
</dbReference>
<evidence type="ECO:0000313" key="7">
    <source>
        <dbReference type="Proteomes" id="UP001633002"/>
    </source>
</evidence>
<evidence type="ECO:0008006" key="8">
    <source>
        <dbReference type="Google" id="ProtNLM"/>
    </source>
</evidence>
<dbReference type="InterPro" id="IPR003616">
    <property type="entry name" value="Post-SET_dom"/>
</dbReference>
<feature type="domain" description="Post-SET" evidence="5">
    <location>
        <begin position="318"/>
        <end position="334"/>
    </location>
</feature>
<dbReference type="EMBL" id="JBJQOH010000003">
    <property type="protein sequence ID" value="KAL3690744.1"/>
    <property type="molecule type" value="Genomic_DNA"/>
</dbReference>
<accession>A0ABD3HKL8</accession>
<keyword evidence="7" id="KW-1185">Reference proteome</keyword>
<dbReference type="PANTHER" id="PTHR46450:SF24">
    <property type="entry name" value="HISTONE-LYSINE N-METHYLTRANSFERASE SUVR4"/>
    <property type="match status" value="1"/>
</dbReference>
<evidence type="ECO:0000259" key="5">
    <source>
        <dbReference type="PROSITE" id="PS50868"/>
    </source>
</evidence>
<dbReference type="GO" id="GO:0008168">
    <property type="term" value="F:methyltransferase activity"/>
    <property type="evidence" value="ECO:0007669"/>
    <property type="project" value="UniProtKB-KW"/>
</dbReference>
<dbReference type="PANTHER" id="PTHR46450">
    <property type="entry name" value="INACTIVE HISTONE-LYSINE N-METHYLTRANSFERASE SUVR1-RELATED"/>
    <property type="match status" value="1"/>
</dbReference>
<dbReference type="PROSITE" id="PS50280">
    <property type="entry name" value="SET"/>
    <property type="match status" value="1"/>
</dbReference>
<sequence length="344" mass="39117">MHELATGFRNRLEFLELRIFVSLRQRLRANAEALDCTCNMWEGQVQSVNSVVKYFITPCEFNTCGECTGDCLEATFPCACTRETGGVFAYTRDGCLKGEFLQYEMDRAQDEEKQIAFCASGWHCPIERSKNPNDPESCKGHVSRKFIKECWHKCGCSMACGNRVVQRGITRKLQIFFTHEGKGWALRTLEQLPAGAFVCEYVGEILTNMEQEERNNNAKADPTVTHTYPILVVFKMRQLCALMPRSSGTPLVSSTTGVVMEICESYPTCKIILQVAFFTSRAVKPMEELTWVKIFYNAQPRLVTQYRIDFDDDTHPIEAFKCLCGSPFCRGASSSKKRKKRGRK</sequence>
<evidence type="ECO:0000259" key="4">
    <source>
        <dbReference type="PROSITE" id="PS50280"/>
    </source>
</evidence>
<evidence type="ECO:0000313" key="6">
    <source>
        <dbReference type="EMBL" id="KAL3690744.1"/>
    </source>
</evidence>
<dbReference type="AlphaFoldDB" id="A0ABD3HKL8"/>
<dbReference type="InterPro" id="IPR001214">
    <property type="entry name" value="SET_dom"/>
</dbReference>
<proteinExistence type="predicted"/>
<dbReference type="GO" id="GO:0032259">
    <property type="term" value="P:methylation"/>
    <property type="evidence" value="ECO:0007669"/>
    <property type="project" value="UniProtKB-KW"/>
</dbReference>
<keyword evidence="2" id="KW-0808">Transferase</keyword>
<dbReference type="SUPFAM" id="SSF82199">
    <property type="entry name" value="SET domain"/>
    <property type="match status" value="1"/>
</dbReference>
<reference evidence="6 7" key="1">
    <citation type="submission" date="2024-09" db="EMBL/GenBank/DDBJ databases">
        <title>Chromosome-scale assembly of Riccia sorocarpa.</title>
        <authorList>
            <person name="Paukszto L."/>
        </authorList>
    </citation>
    <scope>NUCLEOTIDE SEQUENCE [LARGE SCALE GENOMIC DNA]</scope>
    <source>
        <strain evidence="6">LP-2024</strain>
        <tissue evidence="6">Aerial parts of the thallus</tissue>
    </source>
</reference>
<protein>
    <recommendedName>
        <fullName evidence="8">Histone-lysine N-methyltransferase</fullName>
    </recommendedName>
</protein>
<gene>
    <name evidence="6" type="ORF">R1sor_004395</name>
</gene>
<evidence type="ECO:0000256" key="1">
    <source>
        <dbReference type="ARBA" id="ARBA00022603"/>
    </source>
</evidence>
<comment type="caution">
    <text evidence="6">The sequence shown here is derived from an EMBL/GenBank/DDBJ whole genome shotgun (WGS) entry which is preliminary data.</text>
</comment>
<evidence type="ECO:0000256" key="3">
    <source>
        <dbReference type="ARBA" id="ARBA00022691"/>
    </source>
</evidence>
<dbReference type="Proteomes" id="UP001633002">
    <property type="component" value="Unassembled WGS sequence"/>
</dbReference>
<organism evidence="6 7">
    <name type="scientific">Riccia sorocarpa</name>
    <dbReference type="NCBI Taxonomy" id="122646"/>
    <lineage>
        <taxon>Eukaryota</taxon>
        <taxon>Viridiplantae</taxon>
        <taxon>Streptophyta</taxon>
        <taxon>Embryophyta</taxon>
        <taxon>Marchantiophyta</taxon>
        <taxon>Marchantiopsida</taxon>
        <taxon>Marchantiidae</taxon>
        <taxon>Marchantiales</taxon>
        <taxon>Ricciaceae</taxon>
        <taxon>Riccia</taxon>
    </lineage>
</organism>
<feature type="domain" description="SET" evidence="4">
    <location>
        <begin position="171"/>
        <end position="294"/>
    </location>
</feature>
<keyword evidence="1" id="KW-0489">Methyltransferase</keyword>
<dbReference type="Gene3D" id="2.170.270.10">
    <property type="entry name" value="SET domain"/>
    <property type="match status" value="2"/>
</dbReference>
<evidence type="ECO:0000256" key="2">
    <source>
        <dbReference type="ARBA" id="ARBA00022679"/>
    </source>
</evidence>
<name>A0ABD3HKL8_9MARC</name>